<protein>
    <submittedName>
        <fullName evidence="1">Uncharacterized protein</fullName>
    </submittedName>
</protein>
<name>A0A916YPI3_9BACT</name>
<proteinExistence type="predicted"/>
<reference evidence="1" key="1">
    <citation type="journal article" date="2014" name="Int. J. Syst. Evol. Microbiol.">
        <title>Complete genome sequence of Corynebacterium casei LMG S-19264T (=DSM 44701T), isolated from a smear-ripened cheese.</title>
        <authorList>
            <consortium name="US DOE Joint Genome Institute (JGI-PGF)"/>
            <person name="Walter F."/>
            <person name="Albersmeier A."/>
            <person name="Kalinowski J."/>
            <person name="Ruckert C."/>
        </authorList>
    </citation>
    <scope>NUCLEOTIDE SEQUENCE</scope>
    <source>
        <strain evidence="1">CGMCC 1.15958</strain>
    </source>
</reference>
<accession>A0A916YPI3</accession>
<organism evidence="1 2">
    <name type="scientific">Emticicia aquatilis</name>
    <dbReference type="NCBI Taxonomy" id="1537369"/>
    <lineage>
        <taxon>Bacteria</taxon>
        <taxon>Pseudomonadati</taxon>
        <taxon>Bacteroidota</taxon>
        <taxon>Cytophagia</taxon>
        <taxon>Cytophagales</taxon>
        <taxon>Leadbetterellaceae</taxon>
        <taxon>Emticicia</taxon>
    </lineage>
</organism>
<dbReference type="Proteomes" id="UP000609064">
    <property type="component" value="Unassembled WGS sequence"/>
</dbReference>
<dbReference type="RefSeq" id="WP_188765848.1">
    <property type="nucleotide sequence ID" value="NZ_BMKK01000003.1"/>
</dbReference>
<dbReference type="EMBL" id="BMKK01000003">
    <property type="protein sequence ID" value="GGD55208.1"/>
    <property type="molecule type" value="Genomic_DNA"/>
</dbReference>
<evidence type="ECO:0000313" key="2">
    <source>
        <dbReference type="Proteomes" id="UP000609064"/>
    </source>
</evidence>
<evidence type="ECO:0000313" key="1">
    <source>
        <dbReference type="EMBL" id="GGD55208.1"/>
    </source>
</evidence>
<sequence length="55" mass="6461">MTIVIKSNSKNTDVDLLLKKLKESPKKQGLRKHFGLLKRNIDGLELQKELRNEWD</sequence>
<keyword evidence="2" id="KW-1185">Reference proteome</keyword>
<reference evidence="1" key="2">
    <citation type="submission" date="2020-09" db="EMBL/GenBank/DDBJ databases">
        <authorList>
            <person name="Sun Q."/>
            <person name="Zhou Y."/>
        </authorList>
    </citation>
    <scope>NUCLEOTIDE SEQUENCE</scope>
    <source>
        <strain evidence="1">CGMCC 1.15958</strain>
    </source>
</reference>
<comment type="caution">
    <text evidence="1">The sequence shown here is derived from an EMBL/GenBank/DDBJ whole genome shotgun (WGS) entry which is preliminary data.</text>
</comment>
<gene>
    <name evidence="1" type="ORF">GCM10011514_19240</name>
</gene>
<dbReference type="AlphaFoldDB" id="A0A916YPI3"/>